<dbReference type="Pfam" id="PF00994">
    <property type="entry name" value="MoCF_biosynth"/>
    <property type="match status" value="1"/>
</dbReference>
<dbReference type="SUPFAM" id="SSF53218">
    <property type="entry name" value="Molybdenum cofactor biosynthesis proteins"/>
    <property type="match status" value="1"/>
</dbReference>
<dbReference type="PANTHER" id="PTHR43764">
    <property type="entry name" value="MOLYBDENUM COFACTOR BIOSYNTHESIS"/>
    <property type="match status" value="1"/>
</dbReference>
<dbReference type="CDD" id="cd00886">
    <property type="entry name" value="MogA_MoaB"/>
    <property type="match status" value="1"/>
</dbReference>
<evidence type="ECO:0000259" key="3">
    <source>
        <dbReference type="SMART" id="SM00852"/>
    </source>
</evidence>
<keyword evidence="2" id="KW-0501">Molybdenum cofactor biosynthesis</keyword>
<dbReference type="InterPro" id="IPR001453">
    <property type="entry name" value="MoaB/Mog_dom"/>
</dbReference>
<comment type="caution">
    <text evidence="4">The sequence shown here is derived from an EMBL/GenBank/DDBJ whole genome shotgun (WGS) entry which is preliminary data.</text>
</comment>
<dbReference type="Proteomes" id="UP000247591">
    <property type="component" value="Unassembled WGS sequence"/>
</dbReference>
<organism evidence="4 5">
    <name type="scientific">Williamsia limnetica</name>
    <dbReference type="NCBI Taxonomy" id="882452"/>
    <lineage>
        <taxon>Bacteria</taxon>
        <taxon>Bacillati</taxon>
        <taxon>Actinomycetota</taxon>
        <taxon>Actinomycetes</taxon>
        <taxon>Mycobacteriales</taxon>
        <taxon>Nocardiaceae</taxon>
        <taxon>Williamsia</taxon>
    </lineage>
</organism>
<evidence type="ECO:0000256" key="2">
    <source>
        <dbReference type="ARBA" id="ARBA00023150"/>
    </source>
</evidence>
<comment type="pathway">
    <text evidence="1">Cofactor biosynthesis; molybdopterin biosynthesis.</text>
</comment>
<evidence type="ECO:0000313" key="5">
    <source>
        <dbReference type="Proteomes" id="UP000247591"/>
    </source>
</evidence>
<name>A0A318RLT8_WILLI</name>
<proteinExistence type="predicted"/>
<dbReference type="InterPro" id="IPR036425">
    <property type="entry name" value="MoaB/Mog-like_dom_sf"/>
</dbReference>
<sequence>MKSPDSEKSRDGVATRLRTVTITPPDTVPFGDVDISAMVIGEADVVAADAAAEQLAVRAEEIEAEGLRMRSLNLADEDLGRALVVIVDDRAAHGEDQSLIGPLVKELLEEAGFHVDAVVAVESDEVEIRNALNTAVIGGVDLVISVGGVGVAGRDVTPEATADLLDRKLPGIEEALRSSGLAAGAMDAGLSRGLAGISGQTIVVNLANSRAAVRDGMATITPMAKHVITSISDF</sequence>
<dbReference type="EMBL" id="QJSP01000003">
    <property type="protein sequence ID" value="PYE19282.1"/>
    <property type="molecule type" value="Genomic_DNA"/>
</dbReference>
<evidence type="ECO:0000313" key="4">
    <source>
        <dbReference type="EMBL" id="PYE19282.1"/>
    </source>
</evidence>
<evidence type="ECO:0000256" key="1">
    <source>
        <dbReference type="ARBA" id="ARBA00005046"/>
    </source>
</evidence>
<dbReference type="SMART" id="SM00852">
    <property type="entry name" value="MoCF_biosynth"/>
    <property type="match status" value="1"/>
</dbReference>
<dbReference type="InterPro" id="IPR051920">
    <property type="entry name" value="MPT_Adenylyltrnsfr/MoaC-Rel"/>
</dbReference>
<keyword evidence="5" id="KW-1185">Reference proteome</keyword>
<dbReference type="PANTHER" id="PTHR43764:SF1">
    <property type="entry name" value="MOLYBDOPTERIN MOLYBDOTRANSFERASE"/>
    <property type="match status" value="1"/>
</dbReference>
<reference evidence="4 5" key="1">
    <citation type="submission" date="2018-06" db="EMBL/GenBank/DDBJ databases">
        <title>Genomic Encyclopedia of Type Strains, Phase IV (KMG-IV): sequencing the most valuable type-strain genomes for metagenomic binning, comparative biology and taxonomic classification.</title>
        <authorList>
            <person name="Goeker M."/>
        </authorList>
    </citation>
    <scope>NUCLEOTIDE SEQUENCE [LARGE SCALE GENOMIC DNA]</scope>
    <source>
        <strain evidence="4 5">DSM 45521</strain>
    </source>
</reference>
<dbReference type="NCBIfam" id="TIGR00177">
    <property type="entry name" value="molyb_syn"/>
    <property type="match status" value="1"/>
</dbReference>
<feature type="domain" description="MoaB/Mog" evidence="3">
    <location>
        <begin position="83"/>
        <end position="227"/>
    </location>
</feature>
<dbReference type="GO" id="GO:0006777">
    <property type="term" value="P:Mo-molybdopterin cofactor biosynthetic process"/>
    <property type="evidence" value="ECO:0007669"/>
    <property type="project" value="UniProtKB-KW"/>
</dbReference>
<protein>
    <submittedName>
        <fullName evidence="4">Molybdenum cofactor synthesis domain-containing protein</fullName>
    </submittedName>
</protein>
<dbReference type="AlphaFoldDB" id="A0A318RLT8"/>
<gene>
    <name evidence="4" type="ORF">DFR67_103194</name>
</gene>
<accession>A0A318RLT8</accession>
<dbReference type="Gene3D" id="3.40.980.10">
    <property type="entry name" value="MoaB/Mog-like domain"/>
    <property type="match status" value="1"/>
</dbReference>